<dbReference type="GO" id="GO:0016853">
    <property type="term" value="F:isomerase activity"/>
    <property type="evidence" value="ECO:0007669"/>
    <property type="project" value="UniProtKB-KW"/>
</dbReference>
<proteinExistence type="predicted"/>
<feature type="domain" description="SIS" evidence="1">
    <location>
        <begin position="32"/>
        <end position="211"/>
    </location>
</feature>
<keyword evidence="3" id="KW-1185">Reference proteome</keyword>
<dbReference type="GO" id="GO:0097367">
    <property type="term" value="F:carbohydrate derivative binding"/>
    <property type="evidence" value="ECO:0007669"/>
    <property type="project" value="InterPro"/>
</dbReference>
<protein>
    <submittedName>
        <fullName evidence="2">Sugar isomerase domain-containing protein</fullName>
    </submittedName>
</protein>
<accession>A0A6B8RFB2</accession>
<dbReference type="SUPFAM" id="SSF53697">
    <property type="entry name" value="SIS domain"/>
    <property type="match status" value="1"/>
</dbReference>
<dbReference type="NCBIfam" id="NF002805">
    <property type="entry name" value="PRK02947.1"/>
    <property type="match status" value="1"/>
</dbReference>
<dbReference type="PROSITE" id="PS51464">
    <property type="entry name" value="SIS"/>
    <property type="match status" value="1"/>
</dbReference>
<dbReference type="Proteomes" id="UP000426246">
    <property type="component" value="Chromosome"/>
</dbReference>
<dbReference type="GO" id="GO:1901135">
    <property type="term" value="P:carbohydrate derivative metabolic process"/>
    <property type="evidence" value="ECO:0007669"/>
    <property type="project" value="InterPro"/>
</dbReference>
<name>A0A6B8RFB2_9BACL</name>
<evidence type="ECO:0000313" key="2">
    <source>
        <dbReference type="EMBL" id="QGQ94255.1"/>
    </source>
</evidence>
<keyword evidence="2" id="KW-0413">Isomerase</keyword>
<dbReference type="EMBL" id="CP034235">
    <property type="protein sequence ID" value="QGQ94255.1"/>
    <property type="molecule type" value="Genomic_DNA"/>
</dbReference>
<dbReference type="Pfam" id="PF13580">
    <property type="entry name" value="SIS_2"/>
    <property type="match status" value="1"/>
</dbReference>
<gene>
    <name evidence="2" type="ORF">EHS13_04695</name>
</gene>
<dbReference type="Gene3D" id="3.40.50.10490">
    <property type="entry name" value="Glucose-6-phosphate isomerase like protein, domain 1"/>
    <property type="match status" value="1"/>
</dbReference>
<reference evidence="3" key="1">
    <citation type="submission" date="2018-11" db="EMBL/GenBank/DDBJ databases">
        <title>Complete genome sequence of Paenibacillus sp. ML311-T8.</title>
        <authorList>
            <person name="Nam Y.-D."/>
            <person name="Kang J."/>
            <person name="Chung W.-H."/>
            <person name="Park Y.S."/>
        </authorList>
    </citation>
    <scope>NUCLEOTIDE SEQUENCE [LARGE SCALE GENOMIC DNA]</scope>
    <source>
        <strain evidence="3">ML311-T8</strain>
    </source>
</reference>
<dbReference type="InterPro" id="IPR001347">
    <property type="entry name" value="SIS_dom"/>
</dbReference>
<dbReference type="KEGG" id="ppsc:EHS13_04695"/>
<evidence type="ECO:0000313" key="3">
    <source>
        <dbReference type="Proteomes" id="UP000426246"/>
    </source>
</evidence>
<dbReference type="InterPro" id="IPR046348">
    <property type="entry name" value="SIS_dom_sf"/>
</dbReference>
<dbReference type="RefSeq" id="WP_155699255.1">
    <property type="nucleotide sequence ID" value="NZ_CP034235.1"/>
</dbReference>
<dbReference type="AlphaFoldDB" id="A0A6B8RFB2"/>
<sequence>MLKENFFQQLKELIHRIEHEQGPSIDAAADAITKAIANGNCIHIYDTGHMLDSELINRAGGMSNFKPLRIKFEIENPVRKRPEDATKDRNLEGFIKYALRASNLQPGDVLIVGSVSGKSILPVDIALTAKEMGAYVIAMTSVAFSTLLKSEHSTGKRLFEVADLVLDNCAPPLDAMVKIPELDLSICPASGISAATIMWAIEAKVAENLLALGIKPTILKSINFPGSGVYNDNENLRYDETGH</sequence>
<evidence type="ECO:0000259" key="1">
    <source>
        <dbReference type="PROSITE" id="PS51464"/>
    </source>
</evidence>
<organism evidence="2 3">
    <name type="scientific">Paenibacillus psychroresistens</name>
    <dbReference type="NCBI Taxonomy" id="1778678"/>
    <lineage>
        <taxon>Bacteria</taxon>
        <taxon>Bacillati</taxon>
        <taxon>Bacillota</taxon>
        <taxon>Bacilli</taxon>
        <taxon>Bacillales</taxon>
        <taxon>Paenibacillaceae</taxon>
        <taxon>Paenibacillus</taxon>
    </lineage>
</organism>
<dbReference type="OrthoDB" id="9805185at2"/>